<dbReference type="Proteomes" id="UP000190648">
    <property type="component" value="Unassembled WGS sequence"/>
</dbReference>
<gene>
    <name evidence="1" type="ORF">AV530_016920</name>
</gene>
<dbReference type="AlphaFoldDB" id="A0A1V4J4A6"/>
<organism evidence="1 2">
    <name type="scientific">Patagioenas fasciata monilis</name>
    <dbReference type="NCBI Taxonomy" id="372326"/>
    <lineage>
        <taxon>Eukaryota</taxon>
        <taxon>Metazoa</taxon>
        <taxon>Chordata</taxon>
        <taxon>Craniata</taxon>
        <taxon>Vertebrata</taxon>
        <taxon>Euteleostomi</taxon>
        <taxon>Archelosauria</taxon>
        <taxon>Archosauria</taxon>
        <taxon>Dinosauria</taxon>
        <taxon>Saurischia</taxon>
        <taxon>Theropoda</taxon>
        <taxon>Coelurosauria</taxon>
        <taxon>Aves</taxon>
        <taxon>Neognathae</taxon>
        <taxon>Neoaves</taxon>
        <taxon>Columbimorphae</taxon>
        <taxon>Columbiformes</taxon>
        <taxon>Columbidae</taxon>
        <taxon>Patagioenas</taxon>
    </lineage>
</organism>
<reference evidence="1 2" key="1">
    <citation type="submission" date="2016-02" db="EMBL/GenBank/DDBJ databases">
        <title>Band-tailed pigeon sequencing and assembly.</title>
        <authorList>
            <person name="Soares A.E."/>
            <person name="Novak B.J."/>
            <person name="Rice E.S."/>
            <person name="O'Connell B."/>
            <person name="Chang D."/>
            <person name="Weber S."/>
            <person name="Shapiro B."/>
        </authorList>
    </citation>
    <scope>NUCLEOTIDE SEQUENCE [LARGE SCALE GENOMIC DNA]</scope>
    <source>
        <strain evidence="1">BTP2013</strain>
        <tissue evidence="1">Blood</tissue>
    </source>
</reference>
<protein>
    <recommendedName>
        <fullName evidence="3">Tektin</fullName>
    </recommendedName>
</protein>
<sequence length="78" mass="9079">MDRAEQEQERRHHEIHIATLRLQPDFRLEELTHCRDAIQQVQAIALLNHKLTENKIGVSQGKYLRKADPTLQSSIVPD</sequence>
<evidence type="ECO:0008006" key="3">
    <source>
        <dbReference type="Google" id="ProtNLM"/>
    </source>
</evidence>
<accession>A0A1V4J4A6</accession>
<dbReference type="EMBL" id="LSYS01009367">
    <property type="protein sequence ID" value="OPJ66970.1"/>
    <property type="molecule type" value="Genomic_DNA"/>
</dbReference>
<name>A0A1V4J4A6_PATFA</name>
<comment type="caution">
    <text evidence="1">The sequence shown here is derived from an EMBL/GenBank/DDBJ whole genome shotgun (WGS) entry which is preliminary data.</text>
</comment>
<evidence type="ECO:0000313" key="2">
    <source>
        <dbReference type="Proteomes" id="UP000190648"/>
    </source>
</evidence>
<evidence type="ECO:0000313" key="1">
    <source>
        <dbReference type="EMBL" id="OPJ66970.1"/>
    </source>
</evidence>
<proteinExistence type="predicted"/>
<keyword evidence="2" id="KW-1185">Reference proteome</keyword>